<dbReference type="InterPro" id="IPR001878">
    <property type="entry name" value="Znf_CCHC"/>
</dbReference>
<feature type="domain" description="CCHC-type" evidence="3">
    <location>
        <begin position="181"/>
        <end position="198"/>
    </location>
</feature>
<name>A0A016V1M8_9BILA</name>
<keyword evidence="1" id="KW-0863">Zinc-finger</keyword>
<dbReference type="STRING" id="53326.A0A016V1M8"/>
<organism evidence="4 5">
    <name type="scientific">Ancylostoma ceylanicum</name>
    <dbReference type="NCBI Taxonomy" id="53326"/>
    <lineage>
        <taxon>Eukaryota</taxon>
        <taxon>Metazoa</taxon>
        <taxon>Ecdysozoa</taxon>
        <taxon>Nematoda</taxon>
        <taxon>Chromadorea</taxon>
        <taxon>Rhabditida</taxon>
        <taxon>Rhabditina</taxon>
        <taxon>Rhabditomorpha</taxon>
        <taxon>Strongyloidea</taxon>
        <taxon>Ancylostomatidae</taxon>
        <taxon>Ancylostomatinae</taxon>
        <taxon>Ancylostoma</taxon>
    </lineage>
</organism>
<evidence type="ECO:0000313" key="5">
    <source>
        <dbReference type="Proteomes" id="UP000024635"/>
    </source>
</evidence>
<feature type="region of interest" description="Disordered" evidence="2">
    <location>
        <begin position="117"/>
        <end position="169"/>
    </location>
</feature>
<comment type="caution">
    <text evidence="4">The sequence shown here is derived from an EMBL/GenBank/DDBJ whole genome shotgun (WGS) entry which is preliminary data.</text>
</comment>
<evidence type="ECO:0000256" key="2">
    <source>
        <dbReference type="SAM" id="MobiDB-lite"/>
    </source>
</evidence>
<feature type="compositionally biased region" description="Basic and acidic residues" evidence="2">
    <location>
        <begin position="453"/>
        <end position="466"/>
    </location>
</feature>
<feature type="compositionally biased region" description="Basic and acidic residues" evidence="2">
    <location>
        <begin position="122"/>
        <end position="143"/>
    </location>
</feature>
<evidence type="ECO:0000313" key="4">
    <source>
        <dbReference type="EMBL" id="EYC20623.1"/>
    </source>
</evidence>
<dbReference type="EMBL" id="JARK01001357">
    <property type="protein sequence ID" value="EYC20623.1"/>
    <property type="molecule type" value="Genomic_DNA"/>
</dbReference>
<dbReference type="Gene3D" id="4.10.60.10">
    <property type="entry name" value="Zinc finger, CCHC-type"/>
    <property type="match status" value="1"/>
</dbReference>
<dbReference type="InterPro" id="IPR036875">
    <property type="entry name" value="Znf_CCHC_sf"/>
</dbReference>
<reference evidence="5" key="1">
    <citation type="journal article" date="2015" name="Nat. Genet.">
        <title>The genome and transcriptome of the zoonotic hookworm Ancylostoma ceylanicum identify infection-specific gene families.</title>
        <authorList>
            <person name="Schwarz E.M."/>
            <person name="Hu Y."/>
            <person name="Antoshechkin I."/>
            <person name="Miller M.M."/>
            <person name="Sternberg P.W."/>
            <person name="Aroian R.V."/>
        </authorList>
    </citation>
    <scope>NUCLEOTIDE SEQUENCE</scope>
    <source>
        <strain evidence="5">HY135</strain>
    </source>
</reference>
<dbReference type="Proteomes" id="UP000024635">
    <property type="component" value="Unassembled WGS sequence"/>
</dbReference>
<dbReference type="GO" id="GO:0008270">
    <property type="term" value="F:zinc ion binding"/>
    <property type="evidence" value="ECO:0007669"/>
    <property type="project" value="UniProtKB-KW"/>
</dbReference>
<feature type="compositionally biased region" description="Basic and acidic residues" evidence="2">
    <location>
        <begin position="150"/>
        <end position="169"/>
    </location>
</feature>
<dbReference type="SUPFAM" id="SSF57756">
    <property type="entry name" value="Retrovirus zinc finger-like domains"/>
    <property type="match status" value="1"/>
</dbReference>
<keyword evidence="1" id="KW-0479">Metal-binding</keyword>
<protein>
    <recommendedName>
        <fullName evidence="3">CCHC-type domain-containing protein</fullName>
    </recommendedName>
</protein>
<evidence type="ECO:0000256" key="1">
    <source>
        <dbReference type="PROSITE-ProRule" id="PRU00047"/>
    </source>
</evidence>
<dbReference type="AlphaFoldDB" id="A0A016V1M8"/>
<keyword evidence="1" id="KW-0862">Zinc</keyword>
<keyword evidence="5" id="KW-1185">Reference proteome</keyword>
<proteinExistence type="predicted"/>
<dbReference type="GO" id="GO:0003676">
    <property type="term" value="F:nucleic acid binding"/>
    <property type="evidence" value="ECO:0007669"/>
    <property type="project" value="InterPro"/>
</dbReference>
<gene>
    <name evidence="4" type="primary">Acey_s0021.g322</name>
    <name evidence="4" type="ORF">Y032_0021g322</name>
</gene>
<sequence>MRAIAELRELKIRPNQDVAEFCVALEKLGRKANPDSSIQDRSLEFAQILLSNLKHWPEHLQLLSALHGVKPEKAYEEVKQLALSIEMSRKVYGISEPRKQERRQDWRERSKYYRGNFSDSEGESRENESRKSDVEVERNEVSVHQRRRHYQDMREGPSRSRDSISELREEKCVEKRGTETRKCFNCSRFGHIGRDCPQRRAQVKQIVEKLPLDASKGSKRMSQILEKARSMGLRTKSTVVEKKPLIGRKVSVSAKLLDARVPALLDTGSMISIVPVGVLIRAKSRGFDVDCLEVIPESEMESVYDASNRKMEFLGAVNITVELENGRKSEVAFHIRDSSDDEILLGTNSLDELGVQLTVSKAEEDNPREDCQNSSKITMARRVYVPSDSSGIVSSRRDGKETTGKVVRPMRKGLEARVFNIRNKELRGTRRPCSTETKVPMTVRSREKLGRWGREKWKESEEERKSSSNIPKEQFRKVAQKAKYYGDVNECSTVREVDGYRRVLGSSSDDLVEKRTARGKLGRKSVRNKVCAVKVPFFSGATLLSPLERGHLLFKCSDGCLEGATLKDVGGCSFPGAVAREPITTLWDAWLATSIFRRTDISVGEKIRMHREGAVCYDADSLKEVLKMAYQKCIDWTDFIANTKKIVKHAPVEGHYFESSYNEALRMITNDLEEGSARSRPQKSGPVGFVAGEGALALERDGQRGEILVKMATTFDRVLDTLEEWVAFRAWVVVWPIDSKMNEEMLERLLKLAKNYLETGGKIITVWPPVNERNEAKWRAVVELWSTLDDALSKIGVENQVFTTSSVRIIKGKIFIEAGSPEGSGQFFTNHVSAGVPKYVYEAARKKAVGALLPKLPDSRYLTSRAMSSPGEGMLGKGGQIGLPAKRRAL</sequence>
<dbReference type="GO" id="GO:0019899">
    <property type="term" value="F:enzyme binding"/>
    <property type="evidence" value="ECO:0007669"/>
    <property type="project" value="UniProtKB-ARBA"/>
</dbReference>
<evidence type="ECO:0000259" key="3">
    <source>
        <dbReference type="PROSITE" id="PS50158"/>
    </source>
</evidence>
<dbReference type="SMART" id="SM00343">
    <property type="entry name" value="ZnF_C2HC"/>
    <property type="match status" value="1"/>
</dbReference>
<accession>A0A016V1M8</accession>
<dbReference type="PROSITE" id="PS50158">
    <property type="entry name" value="ZF_CCHC"/>
    <property type="match status" value="1"/>
</dbReference>
<dbReference type="GO" id="GO:0005737">
    <property type="term" value="C:cytoplasm"/>
    <property type="evidence" value="ECO:0007669"/>
    <property type="project" value="UniProtKB-ARBA"/>
</dbReference>
<dbReference type="Pfam" id="PF00098">
    <property type="entry name" value="zf-CCHC"/>
    <property type="match status" value="1"/>
</dbReference>
<dbReference type="OrthoDB" id="5899762at2759"/>
<feature type="region of interest" description="Disordered" evidence="2">
    <location>
        <begin position="453"/>
        <end position="472"/>
    </location>
</feature>